<dbReference type="EMBL" id="SSTE01011259">
    <property type="protein sequence ID" value="KAA0051525.1"/>
    <property type="molecule type" value="Genomic_DNA"/>
</dbReference>
<evidence type="ECO:0000256" key="1">
    <source>
        <dbReference type="SAM" id="MobiDB-lite"/>
    </source>
</evidence>
<feature type="compositionally biased region" description="Basic and acidic residues" evidence="1">
    <location>
        <begin position="54"/>
        <end position="70"/>
    </location>
</feature>
<organism evidence="3 5">
    <name type="scientific">Cucumis melo var. makuwa</name>
    <name type="common">Oriental melon</name>
    <dbReference type="NCBI Taxonomy" id="1194695"/>
    <lineage>
        <taxon>Eukaryota</taxon>
        <taxon>Viridiplantae</taxon>
        <taxon>Streptophyta</taxon>
        <taxon>Embryophyta</taxon>
        <taxon>Tracheophyta</taxon>
        <taxon>Spermatophyta</taxon>
        <taxon>Magnoliopsida</taxon>
        <taxon>eudicotyledons</taxon>
        <taxon>Gunneridae</taxon>
        <taxon>Pentapetalae</taxon>
        <taxon>rosids</taxon>
        <taxon>fabids</taxon>
        <taxon>Cucurbitales</taxon>
        <taxon>Cucurbitaceae</taxon>
        <taxon>Benincaseae</taxon>
        <taxon>Cucumis</taxon>
    </lineage>
</organism>
<dbReference type="EMBL" id="SSTD01004048">
    <property type="protein sequence ID" value="TYK24141.1"/>
    <property type="molecule type" value="Genomic_DNA"/>
</dbReference>
<evidence type="ECO:0000313" key="3">
    <source>
        <dbReference type="EMBL" id="TYK24141.1"/>
    </source>
</evidence>
<dbReference type="Proteomes" id="UP000321947">
    <property type="component" value="Unassembled WGS sequence"/>
</dbReference>
<protein>
    <submittedName>
        <fullName evidence="3">Uncharacterized protein</fullName>
    </submittedName>
</protein>
<name>A0A5D3DKE6_CUCMM</name>
<proteinExistence type="predicted"/>
<gene>
    <name evidence="3" type="ORF">E5676_scaffold610G00440</name>
    <name evidence="2" type="ORF">E6C27_scaffold174G00490</name>
</gene>
<comment type="caution">
    <text evidence="3">The sequence shown here is derived from an EMBL/GenBank/DDBJ whole genome shotgun (WGS) entry which is preliminary data.</text>
</comment>
<evidence type="ECO:0000313" key="2">
    <source>
        <dbReference type="EMBL" id="KAA0051525.1"/>
    </source>
</evidence>
<reference evidence="4 5" key="1">
    <citation type="submission" date="2019-08" db="EMBL/GenBank/DDBJ databases">
        <title>Draft genome sequences of two oriental melons (Cucumis melo L. var makuwa).</title>
        <authorList>
            <person name="Kwon S.-Y."/>
        </authorList>
    </citation>
    <scope>NUCLEOTIDE SEQUENCE [LARGE SCALE GENOMIC DNA]</scope>
    <source>
        <strain evidence="5">cv. Chang Bougi</strain>
        <strain evidence="4">cv. SW 3</strain>
        <tissue evidence="3">Leaf</tissue>
    </source>
</reference>
<evidence type="ECO:0000313" key="4">
    <source>
        <dbReference type="Proteomes" id="UP000321393"/>
    </source>
</evidence>
<accession>A0A5D3DKE6</accession>
<sequence>MEAMFLDLILKDSKLKIQTDNIHESIAMLTKQLFKVVEKFRNTNNYGSNSRDQNSFKRRESDNPSGKDVKALKWREGGGYAYFSKETEKKKFSVILSHEKSHDSDGEGEYTNAFVSISSKDDSVSWVEDSISHKENTLSYDQCEEDSSARAAQK</sequence>
<evidence type="ECO:0000313" key="5">
    <source>
        <dbReference type="Proteomes" id="UP000321947"/>
    </source>
</evidence>
<feature type="region of interest" description="Disordered" evidence="1">
    <location>
        <begin position="45"/>
        <end position="70"/>
    </location>
</feature>
<dbReference type="Proteomes" id="UP000321393">
    <property type="component" value="Unassembled WGS sequence"/>
</dbReference>
<dbReference type="AlphaFoldDB" id="A0A5D3DKE6"/>